<dbReference type="PANTHER" id="PTHR46412:SF6">
    <property type="entry name" value="TRANSCRIPTION FACTOR BIM2"/>
    <property type="match status" value="1"/>
</dbReference>
<dbReference type="InterPro" id="IPR044295">
    <property type="entry name" value="BIM1/2/3"/>
</dbReference>
<organism evidence="2 3">
    <name type="scientific">Handroanthus impetiginosus</name>
    <dbReference type="NCBI Taxonomy" id="429701"/>
    <lineage>
        <taxon>Eukaryota</taxon>
        <taxon>Viridiplantae</taxon>
        <taxon>Streptophyta</taxon>
        <taxon>Embryophyta</taxon>
        <taxon>Tracheophyta</taxon>
        <taxon>Spermatophyta</taxon>
        <taxon>Magnoliopsida</taxon>
        <taxon>eudicotyledons</taxon>
        <taxon>Gunneridae</taxon>
        <taxon>Pentapetalae</taxon>
        <taxon>asterids</taxon>
        <taxon>lamiids</taxon>
        <taxon>Lamiales</taxon>
        <taxon>Bignoniaceae</taxon>
        <taxon>Crescentiina</taxon>
        <taxon>Tabebuia alliance</taxon>
        <taxon>Handroanthus</taxon>
    </lineage>
</organism>
<evidence type="ECO:0000256" key="1">
    <source>
        <dbReference type="SAM" id="MobiDB-lite"/>
    </source>
</evidence>
<dbReference type="EMBL" id="NKXS01002604">
    <property type="protein sequence ID" value="PIN12833.1"/>
    <property type="molecule type" value="Genomic_DNA"/>
</dbReference>
<name>A0A2G9H5S2_9LAMI</name>
<dbReference type="PANTHER" id="PTHR46412">
    <property type="entry name" value="BES1-INTERACTING MYC-LIKE PROTEIN"/>
    <property type="match status" value="1"/>
</dbReference>
<proteinExistence type="predicted"/>
<sequence length="196" mass="20734">MKSDSGPGSTFPGRFDENSVTVPTTMQPGQQNPSESNQIRDTPCRPTDPQNELPNKAMAMSVPLQATMSAPIGNEGAFSHTLHGPPSDAQSTECPGAADALSRQDEVTVEGGTINFSSVYSQGLLTSLEQALHSTGVDLSQANISIQINFGKRANRGSTPGISIAKDHGNPNQPVGTFQDGNNSEDLDQAEKRRKI</sequence>
<feature type="compositionally biased region" description="Polar residues" evidence="1">
    <location>
        <begin position="18"/>
        <end position="40"/>
    </location>
</feature>
<gene>
    <name evidence="2" type="ORF">CDL12_14561</name>
</gene>
<dbReference type="STRING" id="429701.A0A2G9H5S2"/>
<feature type="region of interest" description="Disordered" evidence="1">
    <location>
        <begin position="1"/>
        <end position="54"/>
    </location>
</feature>
<feature type="region of interest" description="Disordered" evidence="1">
    <location>
        <begin position="71"/>
        <end position="105"/>
    </location>
</feature>
<comment type="caution">
    <text evidence="2">The sequence shown here is derived from an EMBL/GenBank/DDBJ whole genome shotgun (WGS) entry which is preliminary data.</text>
</comment>
<accession>A0A2G9H5S2</accession>
<reference evidence="3" key="1">
    <citation type="journal article" date="2018" name="Gigascience">
        <title>Genome assembly of the Pink Ipe (Handroanthus impetiginosus, Bignoniaceae), a highly valued, ecologically keystone Neotropical timber forest tree.</title>
        <authorList>
            <person name="Silva-Junior O.B."/>
            <person name="Grattapaglia D."/>
            <person name="Novaes E."/>
            <person name="Collevatti R.G."/>
        </authorList>
    </citation>
    <scope>NUCLEOTIDE SEQUENCE [LARGE SCALE GENOMIC DNA]</scope>
    <source>
        <strain evidence="3">cv. UFG-1</strain>
    </source>
</reference>
<keyword evidence="3" id="KW-1185">Reference proteome</keyword>
<dbReference type="GO" id="GO:0006351">
    <property type="term" value="P:DNA-templated transcription"/>
    <property type="evidence" value="ECO:0007669"/>
    <property type="project" value="InterPro"/>
</dbReference>
<dbReference type="GO" id="GO:0003700">
    <property type="term" value="F:DNA-binding transcription factor activity"/>
    <property type="evidence" value="ECO:0007669"/>
    <property type="project" value="InterPro"/>
</dbReference>
<dbReference type="AlphaFoldDB" id="A0A2G9H5S2"/>
<dbReference type="OrthoDB" id="690068at2759"/>
<dbReference type="Proteomes" id="UP000231279">
    <property type="component" value="Unassembled WGS sequence"/>
</dbReference>
<evidence type="ECO:0000313" key="3">
    <source>
        <dbReference type="Proteomes" id="UP000231279"/>
    </source>
</evidence>
<protein>
    <submittedName>
        <fullName evidence="2">Uncharacterized protein</fullName>
    </submittedName>
</protein>
<feature type="compositionally biased region" description="Polar residues" evidence="1">
    <location>
        <begin position="170"/>
        <end position="182"/>
    </location>
</feature>
<feature type="region of interest" description="Disordered" evidence="1">
    <location>
        <begin position="155"/>
        <end position="196"/>
    </location>
</feature>
<evidence type="ECO:0000313" key="2">
    <source>
        <dbReference type="EMBL" id="PIN12833.1"/>
    </source>
</evidence>
<dbReference type="GO" id="GO:0046983">
    <property type="term" value="F:protein dimerization activity"/>
    <property type="evidence" value="ECO:0007669"/>
    <property type="project" value="InterPro"/>
</dbReference>